<name>A0A4Q4TES0_9PEZI</name>
<dbReference type="GO" id="GO:0016042">
    <property type="term" value="P:lipid catabolic process"/>
    <property type="evidence" value="ECO:0007669"/>
    <property type="project" value="UniProtKB-KW"/>
</dbReference>
<evidence type="ECO:0000256" key="5">
    <source>
        <dbReference type="SAM" id="MobiDB-lite"/>
    </source>
</evidence>
<dbReference type="Gene3D" id="3.40.50.1820">
    <property type="entry name" value="alpha/beta hydrolase"/>
    <property type="match status" value="1"/>
</dbReference>
<sequence length="622" mass="67396">MAQPTNFTAAGKVASYLSRLNPIPTFPEYTGPYEVGTVDVEIPVSELESPAPAPANASEIETTQFRIFYPAQPDAEGKRITWLPAPQRDHLSAYIKFLGVGPFWAQAASFLPRHLYYTSIPVIKNAPLLEPETPNKRWPTAIFSHGLGGNRNAYSQVAGLVASHGVVVVCPEHRDGSAVVSFVRIPSEQKQDQYSFFRRQYARRVIPYRRIPHDATDEIHELRNEQLRMRLWELGLVHEAVLALDVADDEPKSKFTNLNASTPPQALAQFARKLHVHDPGSIIFMGHSFGAATTVQFLKSVYYADHPDVTSMEQGPLYTPAPGSKIRKQVTPRTVTALLDMWCFPLFAKTTKPLFNLPLPAYGASATGAADADDHNAPPPPGGAALLAIESEDFFKWKEHLHATARALSPDPRAATVSARAFESGSGSHRRLVLERPRFFYVRKSAHLNQSDFGVLFPLLTRRVFGSEEPERALRLNLRAILQMLRENGVPVARTCAADLVEGGCGVGGGGDKLAATADSDSEGSSSDGGRMSAVNVDGTDDDKAIFDCGGSGAGAGVDAWEWIDIVGMGQVVDEEDGREKKGDEVAEKHEPEMAGVIEPGVAAEEEAVAGEATRVASAVAA</sequence>
<feature type="region of interest" description="Disordered" evidence="5">
    <location>
        <begin position="516"/>
        <end position="537"/>
    </location>
</feature>
<proteinExistence type="inferred from homology"/>
<evidence type="ECO:0000313" key="6">
    <source>
        <dbReference type="EMBL" id="RYP05306.1"/>
    </source>
</evidence>
<feature type="compositionally biased region" description="Basic and acidic residues" evidence="5">
    <location>
        <begin position="578"/>
        <end position="593"/>
    </location>
</feature>
<protein>
    <recommendedName>
        <fullName evidence="4">Putative phospholipase</fullName>
        <ecNumber evidence="4">3.1.1.47</ecNumber>
    </recommendedName>
</protein>
<comment type="caution">
    <text evidence="6">The sequence shown here is derived from an EMBL/GenBank/DDBJ whole genome shotgun (WGS) entry which is preliminary data.</text>
</comment>
<comment type="similarity">
    <text evidence="4">Belongs to the serine esterase family.</text>
</comment>
<comment type="catalytic activity">
    <reaction evidence="4">
        <text>a 1-O-alkyl-2-acetyl-sn-glycero-3-phosphocholine + H2O = a 1-O-alkyl-sn-glycero-3-phosphocholine + acetate + H(+)</text>
        <dbReference type="Rhea" id="RHEA:17777"/>
        <dbReference type="ChEBI" id="CHEBI:15377"/>
        <dbReference type="ChEBI" id="CHEBI:15378"/>
        <dbReference type="ChEBI" id="CHEBI:30089"/>
        <dbReference type="ChEBI" id="CHEBI:30909"/>
        <dbReference type="ChEBI" id="CHEBI:36707"/>
        <dbReference type="EC" id="3.1.1.47"/>
    </reaction>
</comment>
<feature type="region of interest" description="Disordered" evidence="5">
    <location>
        <begin position="574"/>
        <end position="595"/>
    </location>
</feature>
<dbReference type="SUPFAM" id="SSF53474">
    <property type="entry name" value="alpha/beta-Hydrolases"/>
    <property type="match status" value="1"/>
</dbReference>
<keyword evidence="3 4" id="KW-0443">Lipid metabolism</keyword>
<dbReference type="PANTHER" id="PTHR10272">
    <property type="entry name" value="PLATELET-ACTIVATING FACTOR ACETYLHYDROLASE"/>
    <property type="match status" value="1"/>
</dbReference>
<evidence type="ECO:0000256" key="3">
    <source>
        <dbReference type="ARBA" id="ARBA00023098"/>
    </source>
</evidence>
<evidence type="ECO:0000256" key="4">
    <source>
        <dbReference type="PIRNR" id="PIRNR018169"/>
    </source>
</evidence>
<keyword evidence="2 4" id="KW-0442">Lipid degradation</keyword>
<dbReference type="Proteomes" id="UP000293360">
    <property type="component" value="Unassembled WGS sequence"/>
</dbReference>
<dbReference type="PIRSF" id="PIRSF018169">
    <property type="entry name" value="PAF_acetylhydrolase"/>
    <property type="match status" value="1"/>
</dbReference>
<reference evidence="6 7" key="1">
    <citation type="submission" date="2018-06" db="EMBL/GenBank/DDBJ databases">
        <title>Complete Genomes of Monosporascus.</title>
        <authorList>
            <person name="Robinson A.J."/>
            <person name="Natvig D.O."/>
        </authorList>
    </citation>
    <scope>NUCLEOTIDE SEQUENCE [LARGE SCALE GENOMIC DNA]</scope>
    <source>
        <strain evidence="6 7">CBS 110550</strain>
    </source>
</reference>
<dbReference type="Pfam" id="PF03403">
    <property type="entry name" value="PAF-AH_p_II"/>
    <property type="match status" value="1"/>
</dbReference>
<dbReference type="EMBL" id="QJNU01000173">
    <property type="protein sequence ID" value="RYP05306.1"/>
    <property type="molecule type" value="Genomic_DNA"/>
</dbReference>
<organism evidence="6 7">
    <name type="scientific">Monosporascus ibericus</name>
    <dbReference type="NCBI Taxonomy" id="155417"/>
    <lineage>
        <taxon>Eukaryota</taxon>
        <taxon>Fungi</taxon>
        <taxon>Dikarya</taxon>
        <taxon>Ascomycota</taxon>
        <taxon>Pezizomycotina</taxon>
        <taxon>Sordariomycetes</taxon>
        <taxon>Xylariomycetidae</taxon>
        <taxon>Xylariales</taxon>
        <taxon>Xylariales incertae sedis</taxon>
        <taxon>Monosporascus</taxon>
    </lineage>
</organism>
<evidence type="ECO:0000313" key="7">
    <source>
        <dbReference type="Proteomes" id="UP000293360"/>
    </source>
</evidence>
<dbReference type="STRING" id="155417.A0A4Q4TES0"/>
<dbReference type="PANTHER" id="PTHR10272:SF7">
    <property type="entry name" value="PHOSPHOLIPASE-RELATED"/>
    <property type="match status" value="1"/>
</dbReference>
<keyword evidence="7" id="KW-1185">Reference proteome</keyword>
<gene>
    <name evidence="6" type="ORF">DL764_003904</name>
</gene>
<dbReference type="InterPro" id="IPR029058">
    <property type="entry name" value="AB_hydrolase_fold"/>
</dbReference>
<accession>A0A4Q4TES0</accession>
<evidence type="ECO:0000256" key="1">
    <source>
        <dbReference type="ARBA" id="ARBA00022801"/>
    </source>
</evidence>
<dbReference type="AlphaFoldDB" id="A0A4Q4TES0"/>
<dbReference type="InterPro" id="IPR016715">
    <property type="entry name" value="PAF_acetylhydro_eukaryote"/>
</dbReference>
<evidence type="ECO:0000256" key="2">
    <source>
        <dbReference type="ARBA" id="ARBA00022963"/>
    </source>
</evidence>
<dbReference type="GO" id="GO:0003847">
    <property type="term" value="F:1-alkyl-2-acetylglycerophosphocholine esterase activity"/>
    <property type="evidence" value="ECO:0007669"/>
    <property type="project" value="UniProtKB-UniRule"/>
</dbReference>
<dbReference type="OrthoDB" id="2363873at2759"/>
<keyword evidence="1 4" id="KW-0378">Hydrolase</keyword>
<dbReference type="EC" id="3.1.1.47" evidence="4"/>